<comment type="caution">
    <text evidence="2">The sequence shown here is derived from an EMBL/GenBank/DDBJ whole genome shotgun (WGS) entry which is preliminary data.</text>
</comment>
<reference evidence="2 3" key="1">
    <citation type="journal article" date="2019" name="Gut">
        <title>Antibiotics-induced monodominance of a novel gut bacterial order.</title>
        <authorList>
            <person name="Hildebrand F."/>
            <person name="Moitinho-Silva L."/>
            <person name="Blasche S."/>
            <person name="Jahn M.T."/>
            <person name="Gossmann T.I."/>
            <person name="Heuerta-Cepas J."/>
            <person name="Hercog R."/>
            <person name="Luetge M."/>
            <person name="Bahram M."/>
            <person name="Pryszlak A."/>
            <person name="Alves R.J."/>
            <person name="Waszak S.M."/>
            <person name="Zhu A."/>
            <person name="Ye L."/>
            <person name="Costea P.I."/>
            <person name="Aalvink S."/>
            <person name="Belzer C."/>
            <person name="Forslund S.K."/>
            <person name="Sunagawa S."/>
            <person name="Hentschel U."/>
            <person name="Merten C."/>
            <person name="Patil K.R."/>
            <person name="Benes V."/>
            <person name="Bork P."/>
        </authorList>
    </citation>
    <scope>NUCLEOTIDE SEQUENCE [LARGE SCALE GENOMIC DNA]</scope>
    <source>
        <strain evidence="2 3">HDS1380</strain>
    </source>
</reference>
<dbReference type="AlphaFoldDB" id="A0A4Q2K874"/>
<evidence type="ECO:0000256" key="1">
    <source>
        <dbReference type="SAM" id="Phobius"/>
    </source>
</evidence>
<name>A0A4Q2K874_9FIRM</name>
<keyword evidence="1" id="KW-0812">Transmembrane</keyword>
<dbReference type="Proteomes" id="UP000291269">
    <property type="component" value="Unassembled WGS sequence"/>
</dbReference>
<keyword evidence="1" id="KW-0472">Membrane</keyword>
<protein>
    <recommendedName>
        <fullName evidence="4">Stage III sporulation protein AB</fullName>
    </recommendedName>
</protein>
<gene>
    <name evidence="2" type="ORF">ESZ91_08980</name>
</gene>
<dbReference type="RefSeq" id="WP_129226430.1">
    <property type="nucleotide sequence ID" value="NZ_SDOZ01000003.1"/>
</dbReference>
<keyword evidence="3" id="KW-1185">Reference proteome</keyword>
<accession>A0A4Q2K874</accession>
<dbReference type="EMBL" id="SDOZ01000003">
    <property type="protein sequence ID" value="RXZ58183.1"/>
    <property type="molecule type" value="Genomic_DNA"/>
</dbReference>
<organism evidence="2 3">
    <name type="scientific">Candidatus Borkfalkia ceftriaxoniphila</name>
    <dbReference type="NCBI Taxonomy" id="2508949"/>
    <lineage>
        <taxon>Bacteria</taxon>
        <taxon>Bacillati</taxon>
        <taxon>Bacillota</taxon>
        <taxon>Clostridia</taxon>
        <taxon>Christensenellales</taxon>
        <taxon>Christensenellaceae</taxon>
        <taxon>Candidatus Borkfalkia</taxon>
    </lineage>
</organism>
<keyword evidence="1" id="KW-1133">Transmembrane helix</keyword>
<sequence>MLKIFLCVALVALCSLAGFALTRKYKLRKTFMYDLHNFNERFIGEVSYTRIPLSAFFDKYEYGTDFTAVLAEIKAKNFKPVRIEFPYLTETEKRLAQDYFSMIGKSDAKSQGNYLGAVRAELEKEKTDSEAEYKKYFALYTKLGFLFGLIVAILLV</sequence>
<evidence type="ECO:0000313" key="2">
    <source>
        <dbReference type="EMBL" id="RXZ58183.1"/>
    </source>
</evidence>
<evidence type="ECO:0008006" key="4">
    <source>
        <dbReference type="Google" id="ProtNLM"/>
    </source>
</evidence>
<feature type="transmembrane region" description="Helical" evidence="1">
    <location>
        <begin position="137"/>
        <end position="155"/>
    </location>
</feature>
<proteinExistence type="predicted"/>
<evidence type="ECO:0000313" key="3">
    <source>
        <dbReference type="Proteomes" id="UP000291269"/>
    </source>
</evidence>
<dbReference type="Pfam" id="PF09548">
    <property type="entry name" value="Spore_III_AB"/>
    <property type="match status" value="1"/>
</dbReference>
<dbReference type="InterPro" id="IPR014198">
    <property type="entry name" value="Spore_III_AB"/>
</dbReference>